<dbReference type="InterPro" id="IPR044992">
    <property type="entry name" value="ChyE-like"/>
</dbReference>
<dbReference type="PATRIC" id="fig|28084.5.peg.1367"/>
<evidence type="ECO:0000313" key="3">
    <source>
        <dbReference type="EMBL" id="VEB36835.1"/>
    </source>
</evidence>
<dbReference type="Proteomes" id="UP000277577">
    <property type="component" value="Chromosome"/>
</dbReference>
<dbReference type="Gene3D" id="3.40.50.880">
    <property type="match status" value="1"/>
</dbReference>
<dbReference type="RefSeq" id="WP_028381965.1">
    <property type="nucleotide sequence ID" value="NZ_CAAAIT010000002.1"/>
</dbReference>
<dbReference type="GO" id="GO:0016740">
    <property type="term" value="F:transferase activity"/>
    <property type="evidence" value="ECO:0007669"/>
    <property type="project" value="UniProtKB-KW"/>
</dbReference>
<dbReference type="OrthoDB" id="9813383at2"/>
<proteinExistence type="predicted"/>
<dbReference type="Proteomes" id="UP000054921">
    <property type="component" value="Unassembled WGS sequence"/>
</dbReference>
<dbReference type="STRING" id="28084.Lche_1254"/>
<keyword evidence="2" id="KW-0315">Glutamine amidotransferase</keyword>
<dbReference type="PROSITE" id="PS51273">
    <property type="entry name" value="GATASE_TYPE_1"/>
    <property type="match status" value="1"/>
</dbReference>
<dbReference type="SUPFAM" id="SSF52317">
    <property type="entry name" value="Class I glutamine amidotransferase-like"/>
    <property type="match status" value="1"/>
</dbReference>
<evidence type="ECO:0000313" key="2">
    <source>
        <dbReference type="EMBL" id="KTC79234.1"/>
    </source>
</evidence>
<dbReference type="EMBL" id="LNXW01000013">
    <property type="protein sequence ID" value="KTC79234.1"/>
    <property type="molecule type" value="Genomic_DNA"/>
</dbReference>
<dbReference type="PANTHER" id="PTHR42695">
    <property type="entry name" value="GLUTAMINE AMIDOTRANSFERASE YLR126C-RELATED"/>
    <property type="match status" value="1"/>
</dbReference>
<sequence length="233" mass="26257">MNIGILQCDEVEKGLIAIHGTYPEMYIKFLRQAEPNLTFKVYDVRQDELPIDVDSADAYVITGSRHGVNDGFLWIAALEGFVRRLHESRKKVIGICFGHQLIAKALGGTVIKSPKGWGVGMSVNKMTQHKSWMSPSLNQLNLLVSHQDQVVALPSEAEVLATSDFCPFYMLQIGDNLLTVQGHPEFTKSYSQALIELRKNRLGMELVERGLQSLQQPCNDYVFAEWIVNFLNF</sequence>
<reference evidence="3 5" key="2">
    <citation type="submission" date="2018-12" db="EMBL/GenBank/DDBJ databases">
        <authorList>
            <consortium name="Pathogen Informatics"/>
        </authorList>
    </citation>
    <scope>NUCLEOTIDE SEQUENCE [LARGE SCALE GENOMIC DNA]</scope>
    <source>
        <strain evidence="3 5">NCTC11976</strain>
    </source>
</reference>
<dbReference type="GO" id="GO:0005829">
    <property type="term" value="C:cytosol"/>
    <property type="evidence" value="ECO:0007669"/>
    <property type="project" value="TreeGrafter"/>
</dbReference>
<evidence type="ECO:0000313" key="4">
    <source>
        <dbReference type="Proteomes" id="UP000054921"/>
    </source>
</evidence>
<dbReference type="InterPro" id="IPR017926">
    <property type="entry name" value="GATASE"/>
</dbReference>
<dbReference type="AlphaFoldDB" id="A0A0W0S7C9"/>
<keyword evidence="2" id="KW-0808">Transferase</keyword>
<evidence type="ECO:0000313" key="5">
    <source>
        <dbReference type="Proteomes" id="UP000277577"/>
    </source>
</evidence>
<dbReference type="Pfam" id="PF00117">
    <property type="entry name" value="GATase"/>
    <property type="match status" value="1"/>
</dbReference>
<dbReference type="PANTHER" id="PTHR42695:SF5">
    <property type="entry name" value="GLUTAMINE AMIDOTRANSFERASE YLR126C-RELATED"/>
    <property type="match status" value="1"/>
</dbReference>
<name>A0A0W0S7C9_9GAMM</name>
<evidence type="ECO:0000259" key="1">
    <source>
        <dbReference type="Pfam" id="PF00117"/>
    </source>
</evidence>
<protein>
    <submittedName>
        <fullName evidence="2">Glutamine amidotransferase, class I</fullName>
        <ecNumber evidence="3">6.3.5.2</ecNumber>
    </submittedName>
</protein>
<gene>
    <name evidence="3" type="primary">guaA_1</name>
    <name evidence="2" type="ORF">Lche_1254</name>
    <name evidence="3" type="ORF">NCTC11976_01908</name>
</gene>
<reference evidence="2 4" key="1">
    <citation type="submission" date="2015-11" db="EMBL/GenBank/DDBJ databases">
        <title>Genomic analysis of 38 Legionella species identifies large and diverse effector repertoires.</title>
        <authorList>
            <person name="Burstein D."/>
            <person name="Amaro F."/>
            <person name="Zusman T."/>
            <person name="Lifshitz Z."/>
            <person name="Cohen O."/>
            <person name="Gilbert J.A."/>
            <person name="Pupko T."/>
            <person name="Shuman H.A."/>
            <person name="Segal G."/>
        </authorList>
    </citation>
    <scope>NUCLEOTIDE SEQUENCE [LARGE SCALE GENOMIC DNA]</scope>
    <source>
        <strain evidence="2 4">ORW</strain>
    </source>
</reference>
<dbReference type="EC" id="6.3.5.2" evidence="3"/>
<keyword evidence="5" id="KW-1185">Reference proteome</keyword>
<keyword evidence="3" id="KW-0436">Ligase</keyword>
<dbReference type="GO" id="GO:0003922">
    <property type="term" value="F:GMP synthase (glutamine-hydrolyzing) activity"/>
    <property type="evidence" value="ECO:0007669"/>
    <property type="project" value="UniProtKB-EC"/>
</dbReference>
<feature type="domain" description="Glutamine amidotransferase" evidence="1">
    <location>
        <begin position="55"/>
        <end position="190"/>
    </location>
</feature>
<dbReference type="EMBL" id="LR134173">
    <property type="protein sequence ID" value="VEB36835.1"/>
    <property type="molecule type" value="Genomic_DNA"/>
</dbReference>
<organism evidence="2 4">
    <name type="scientific">Legionella cherrii</name>
    <dbReference type="NCBI Taxonomy" id="28084"/>
    <lineage>
        <taxon>Bacteria</taxon>
        <taxon>Pseudomonadati</taxon>
        <taxon>Pseudomonadota</taxon>
        <taxon>Gammaproteobacteria</taxon>
        <taxon>Legionellales</taxon>
        <taxon>Legionellaceae</taxon>
        <taxon>Legionella</taxon>
    </lineage>
</organism>
<accession>A0A0W0S7C9</accession>
<dbReference type="InterPro" id="IPR029062">
    <property type="entry name" value="Class_I_gatase-like"/>
</dbReference>
<dbReference type="CDD" id="cd01741">
    <property type="entry name" value="GATase1_1"/>
    <property type="match status" value="1"/>
</dbReference>